<dbReference type="PANTHER" id="PTHR35894">
    <property type="entry name" value="GENERAL SECRETION PATHWAY PROTEIN A-RELATED"/>
    <property type="match status" value="1"/>
</dbReference>
<dbReference type="SUPFAM" id="SSF52540">
    <property type="entry name" value="P-loop containing nucleoside triphosphate hydrolases"/>
    <property type="match status" value="1"/>
</dbReference>
<name>A0AAW9RIM3_9GAMM</name>
<dbReference type="InterPro" id="IPR036366">
    <property type="entry name" value="PGBDSf"/>
</dbReference>
<reference evidence="4 5" key="1">
    <citation type="submission" date="2024-02" db="EMBL/GenBank/DDBJ databases">
        <title>A novel Wenzhouxiangellaceae bacterium, isolated from coastal sediments.</title>
        <authorList>
            <person name="Du Z.-J."/>
            <person name="Ye Y.-Q."/>
            <person name="Zhang X.-Y."/>
        </authorList>
    </citation>
    <scope>NUCLEOTIDE SEQUENCE [LARGE SCALE GENOMIC DNA]</scope>
    <source>
        <strain evidence="4 5">CH-27</strain>
    </source>
</reference>
<protein>
    <submittedName>
        <fullName evidence="4">AAA family ATPase</fullName>
    </submittedName>
</protein>
<dbReference type="PANTHER" id="PTHR35894:SF1">
    <property type="entry name" value="PHOSPHORIBULOKINASE _ URIDINE KINASE FAMILY"/>
    <property type="match status" value="1"/>
</dbReference>
<feature type="transmembrane region" description="Helical" evidence="2">
    <location>
        <begin position="280"/>
        <end position="300"/>
    </location>
</feature>
<sequence>MYLQYFGLTEPPFSITPDPAFVYLSAAHRDALAHLLYGVGQGAAGGFVQLTGEVGTGKTTICRCVLEQVPENTRVALILNPMVTPRELLDAICDELGVSVDGPGDSTKARVDALNDYLLEQHAAGNRVVVIIDEAQNLSPEALEQVRLLTNLETAKNKLLQIVLLGQPELRQLLQRRNLRQLAQRITARYHLAPLGSAETVAYVRHRMQVAGAPRNPFTRAALRALHRRSGGVPRLINIIADRALAAAYAGERTRVGARLVQAAADEVQPSEGRVNRRRWPMWVAAGAVVAGIGILWAVWGLPGIQPFGAGHGSVTAAAEAPPDEAGSTIEESPNQDRMSAVGATRSEDGASDSLAATGFRAPGTLPATGMDPAWIDRQHDRAFAGLAELWGGAGGAEAIRAACGGIQGAGYACLRDSGNWSRVLHLGLPVILVLNDRGGRRVLLRGVAANQVLLGDASDTRLVGRSEVEARWLGEYFIAWPQAPDWPLQIRRGESGPAVDIVLRMAELADPPWHGSDHFNADFEAWLLAFQRNNGLTADGIIGPKTLLYLLAPGVEEPRLLTSIEKDF</sequence>
<organism evidence="4 5">
    <name type="scientific">Elongatibacter sediminis</name>
    <dbReference type="NCBI Taxonomy" id="3119006"/>
    <lineage>
        <taxon>Bacteria</taxon>
        <taxon>Pseudomonadati</taxon>
        <taxon>Pseudomonadota</taxon>
        <taxon>Gammaproteobacteria</taxon>
        <taxon>Chromatiales</taxon>
        <taxon>Wenzhouxiangellaceae</taxon>
        <taxon>Elongatibacter</taxon>
    </lineage>
</organism>
<dbReference type="InterPro" id="IPR036365">
    <property type="entry name" value="PGBD-like_sf"/>
</dbReference>
<dbReference type="SMART" id="SM00382">
    <property type="entry name" value="AAA"/>
    <property type="match status" value="1"/>
</dbReference>
<dbReference type="SUPFAM" id="SSF47090">
    <property type="entry name" value="PGBD-like"/>
    <property type="match status" value="1"/>
</dbReference>
<evidence type="ECO:0000256" key="1">
    <source>
        <dbReference type="SAM" id="MobiDB-lite"/>
    </source>
</evidence>
<dbReference type="RefSeq" id="WP_354694836.1">
    <property type="nucleotide sequence ID" value="NZ_JAZHOG010000004.1"/>
</dbReference>
<keyword evidence="5" id="KW-1185">Reference proteome</keyword>
<keyword evidence="2" id="KW-0812">Transmembrane</keyword>
<dbReference type="InterPro" id="IPR049945">
    <property type="entry name" value="AAA_22"/>
</dbReference>
<dbReference type="Gene3D" id="3.90.70.10">
    <property type="entry name" value="Cysteine proteinases"/>
    <property type="match status" value="1"/>
</dbReference>
<accession>A0AAW9RIM3</accession>
<evidence type="ECO:0000259" key="3">
    <source>
        <dbReference type="SMART" id="SM00382"/>
    </source>
</evidence>
<dbReference type="InterPro" id="IPR002477">
    <property type="entry name" value="Peptidoglycan-bd-like"/>
</dbReference>
<gene>
    <name evidence="4" type="ORF">V3330_07750</name>
</gene>
<feature type="domain" description="AAA+ ATPase" evidence="3">
    <location>
        <begin position="44"/>
        <end position="198"/>
    </location>
</feature>
<evidence type="ECO:0000313" key="5">
    <source>
        <dbReference type="Proteomes" id="UP001359886"/>
    </source>
</evidence>
<dbReference type="AlphaFoldDB" id="A0AAW9RIM3"/>
<comment type="caution">
    <text evidence="4">The sequence shown here is derived from an EMBL/GenBank/DDBJ whole genome shotgun (WGS) entry which is preliminary data.</text>
</comment>
<dbReference type="InterPro" id="IPR027417">
    <property type="entry name" value="P-loop_NTPase"/>
</dbReference>
<dbReference type="Gene3D" id="1.10.101.10">
    <property type="entry name" value="PGBD-like superfamily/PGBD"/>
    <property type="match status" value="1"/>
</dbReference>
<dbReference type="InterPro" id="IPR052026">
    <property type="entry name" value="ExeA_AAA_ATPase_DNA-bind"/>
</dbReference>
<evidence type="ECO:0000313" key="4">
    <source>
        <dbReference type="EMBL" id="MEJ8567516.1"/>
    </source>
</evidence>
<dbReference type="InterPro" id="IPR003593">
    <property type="entry name" value="AAA+_ATPase"/>
</dbReference>
<proteinExistence type="predicted"/>
<dbReference type="Pfam" id="PF13401">
    <property type="entry name" value="AAA_22"/>
    <property type="match status" value="1"/>
</dbReference>
<dbReference type="GO" id="GO:0016887">
    <property type="term" value="F:ATP hydrolysis activity"/>
    <property type="evidence" value="ECO:0007669"/>
    <property type="project" value="InterPro"/>
</dbReference>
<dbReference type="CDD" id="cd00009">
    <property type="entry name" value="AAA"/>
    <property type="match status" value="1"/>
</dbReference>
<keyword evidence="2" id="KW-1133">Transmembrane helix</keyword>
<keyword evidence="2" id="KW-0472">Membrane</keyword>
<evidence type="ECO:0000256" key="2">
    <source>
        <dbReference type="SAM" id="Phobius"/>
    </source>
</evidence>
<dbReference type="Gene3D" id="3.40.50.300">
    <property type="entry name" value="P-loop containing nucleotide triphosphate hydrolases"/>
    <property type="match status" value="1"/>
</dbReference>
<dbReference type="Proteomes" id="UP001359886">
    <property type="component" value="Unassembled WGS sequence"/>
</dbReference>
<feature type="region of interest" description="Disordered" evidence="1">
    <location>
        <begin position="316"/>
        <end position="351"/>
    </location>
</feature>
<dbReference type="EMBL" id="JAZHOG010000004">
    <property type="protein sequence ID" value="MEJ8567516.1"/>
    <property type="molecule type" value="Genomic_DNA"/>
</dbReference>
<dbReference type="Pfam" id="PF01471">
    <property type="entry name" value="PG_binding_1"/>
    <property type="match status" value="1"/>
</dbReference>